<dbReference type="PANTHER" id="PTHR34315">
    <property type="match status" value="1"/>
</dbReference>
<dbReference type="InterPro" id="IPR002909">
    <property type="entry name" value="IPT_dom"/>
</dbReference>
<dbReference type="InterPro" id="IPR014756">
    <property type="entry name" value="Ig_E-set"/>
</dbReference>
<dbReference type="Proteomes" id="UP001597112">
    <property type="component" value="Unassembled WGS sequence"/>
</dbReference>
<evidence type="ECO:0000313" key="3">
    <source>
        <dbReference type="Proteomes" id="UP001597112"/>
    </source>
</evidence>
<keyword evidence="3" id="KW-1185">Reference proteome</keyword>
<organism evidence="2 3">
    <name type="scientific">Ohtaekwangia kribbensis</name>
    <dbReference type="NCBI Taxonomy" id="688913"/>
    <lineage>
        <taxon>Bacteria</taxon>
        <taxon>Pseudomonadati</taxon>
        <taxon>Bacteroidota</taxon>
        <taxon>Cytophagia</taxon>
        <taxon>Cytophagales</taxon>
        <taxon>Fulvivirgaceae</taxon>
        <taxon>Ohtaekwangia</taxon>
    </lineage>
</organism>
<dbReference type="RefSeq" id="WP_377578525.1">
    <property type="nucleotide sequence ID" value="NZ_JBHTKA010000002.1"/>
</dbReference>
<feature type="domain" description="IPT/TIG" evidence="1">
    <location>
        <begin position="120"/>
        <end position="200"/>
    </location>
</feature>
<dbReference type="PANTHER" id="PTHR34315:SF1">
    <property type="entry name" value="INTRADIOL RING-CLEAVAGE DIOXYGENASES DOMAIN-CONTAINING PROTEIN-RELATED"/>
    <property type="match status" value="1"/>
</dbReference>
<evidence type="ECO:0000259" key="1">
    <source>
        <dbReference type="SMART" id="SM00429"/>
    </source>
</evidence>
<dbReference type="Pfam" id="PF00775">
    <property type="entry name" value="Dioxygenase_C"/>
    <property type="match status" value="1"/>
</dbReference>
<dbReference type="Gene3D" id="2.60.40.10">
    <property type="entry name" value="Immunoglobulins"/>
    <property type="match status" value="2"/>
</dbReference>
<proteinExistence type="predicted"/>
<dbReference type="Pfam" id="PF01833">
    <property type="entry name" value="TIG"/>
    <property type="match status" value="2"/>
</dbReference>
<protein>
    <submittedName>
        <fullName evidence="2">IPT/TIG domain-containing protein</fullName>
    </submittedName>
</protein>
<reference evidence="3" key="1">
    <citation type="journal article" date="2019" name="Int. J. Syst. Evol. Microbiol.">
        <title>The Global Catalogue of Microorganisms (GCM) 10K type strain sequencing project: providing services to taxonomists for standard genome sequencing and annotation.</title>
        <authorList>
            <consortium name="The Broad Institute Genomics Platform"/>
            <consortium name="The Broad Institute Genome Sequencing Center for Infectious Disease"/>
            <person name="Wu L."/>
            <person name="Ma J."/>
        </authorList>
    </citation>
    <scope>NUCLEOTIDE SEQUENCE [LARGE SCALE GENOMIC DNA]</scope>
    <source>
        <strain evidence="3">CCUG 58938</strain>
    </source>
</reference>
<dbReference type="InterPro" id="IPR013783">
    <property type="entry name" value="Ig-like_fold"/>
</dbReference>
<dbReference type="SUPFAM" id="SSF49482">
    <property type="entry name" value="Aromatic compound dioxygenase"/>
    <property type="match status" value="1"/>
</dbReference>
<dbReference type="SUPFAM" id="SSF81296">
    <property type="entry name" value="E set domains"/>
    <property type="match status" value="2"/>
</dbReference>
<dbReference type="SMART" id="SM00429">
    <property type="entry name" value="IPT"/>
    <property type="match status" value="2"/>
</dbReference>
<gene>
    <name evidence="2" type="ORF">ACFQ21_10055</name>
</gene>
<dbReference type="InterPro" id="IPR015889">
    <property type="entry name" value="Intradiol_dOase_core"/>
</dbReference>
<feature type="domain" description="IPT/TIG" evidence="1">
    <location>
        <begin position="32"/>
        <end position="113"/>
    </location>
</feature>
<dbReference type="EMBL" id="JBHTKA010000002">
    <property type="protein sequence ID" value="MFD0999652.1"/>
    <property type="molecule type" value="Genomic_DNA"/>
</dbReference>
<name>A0ABW3K0Q5_9BACT</name>
<dbReference type="CDD" id="cd00603">
    <property type="entry name" value="IPT_PCSR"/>
    <property type="match status" value="1"/>
</dbReference>
<dbReference type="InterPro" id="IPR000627">
    <property type="entry name" value="Intradiol_dOase_C"/>
</dbReference>
<comment type="caution">
    <text evidence="2">The sequence shown here is derived from an EMBL/GenBank/DDBJ whole genome shotgun (WGS) entry which is preliminary data.</text>
</comment>
<dbReference type="Gene3D" id="2.60.130.10">
    <property type="entry name" value="Aromatic compound dioxygenase"/>
    <property type="match status" value="1"/>
</dbReference>
<sequence length="402" mass="40908">MERKQFLKSLGMSGLIAPLIVSCSKDDDATPVPSITSFTPTSGVAGDTVTITGLNFSAVTTNNTVTFNGATATVTAATSTQLTVTVPSGVSTGKIAVTVNGQTGTSSSDFTVTTTSTGSSPTITSFTSSGSEGSTIVITGTNFSTTAASNTVTIGGVVATVVSATSTQLVVTVPSGATSGVITVTVGGVTATSSGTFTVTSASASCSTTDSETAGPFPTKDPSTLVKTDIRSDRTGVAFTITITLQDKNNSCAALEGAIVDIWHCDKDGYYSEYGGTSMQTVDYTSVHFLRGRQVTNSDGQVSFVSIFPGWYQSRATHIHVHIYNSSGTSLLVTQIGFPEGSNSAVVLVNASTANGYTKGMSGYTYNASDSVFTDSIDNEIATVTGSVADGYALTHTIVVSA</sequence>
<dbReference type="PROSITE" id="PS51257">
    <property type="entry name" value="PROKAR_LIPOPROTEIN"/>
    <property type="match status" value="1"/>
</dbReference>
<accession>A0ABW3K0Q5</accession>
<evidence type="ECO:0000313" key="2">
    <source>
        <dbReference type="EMBL" id="MFD0999652.1"/>
    </source>
</evidence>